<keyword evidence="1" id="KW-0472">Membrane</keyword>
<proteinExistence type="predicted"/>
<gene>
    <name evidence="2" type="ORF">UFOVP353_52</name>
</gene>
<name>A0A6J5M380_9CAUD</name>
<organism evidence="2">
    <name type="scientific">uncultured Caudovirales phage</name>
    <dbReference type="NCBI Taxonomy" id="2100421"/>
    <lineage>
        <taxon>Viruses</taxon>
        <taxon>Duplodnaviria</taxon>
        <taxon>Heunggongvirae</taxon>
        <taxon>Uroviricota</taxon>
        <taxon>Caudoviricetes</taxon>
        <taxon>Peduoviridae</taxon>
        <taxon>Maltschvirus</taxon>
        <taxon>Maltschvirus maltsch</taxon>
    </lineage>
</organism>
<feature type="transmembrane region" description="Helical" evidence="1">
    <location>
        <begin position="35"/>
        <end position="54"/>
    </location>
</feature>
<dbReference type="EMBL" id="LR796367">
    <property type="protein sequence ID" value="CAB4139837.1"/>
    <property type="molecule type" value="Genomic_DNA"/>
</dbReference>
<sequence>MNIIQQKNEALESVSSYAIGGGGAMMAFLIDLSNLAQAMAIIFGCLVVLVRLVHDSVRLIRFIRDNNKRD</sequence>
<keyword evidence="1" id="KW-1133">Transmembrane helix</keyword>
<evidence type="ECO:0000313" key="2">
    <source>
        <dbReference type="EMBL" id="CAB4139837.1"/>
    </source>
</evidence>
<reference evidence="2" key="1">
    <citation type="submission" date="2020-04" db="EMBL/GenBank/DDBJ databases">
        <authorList>
            <person name="Chiriac C."/>
            <person name="Salcher M."/>
            <person name="Ghai R."/>
            <person name="Kavagutti S V."/>
        </authorList>
    </citation>
    <scope>NUCLEOTIDE SEQUENCE</scope>
</reference>
<evidence type="ECO:0000256" key="1">
    <source>
        <dbReference type="SAM" id="Phobius"/>
    </source>
</evidence>
<keyword evidence="1" id="KW-0812">Transmembrane</keyword>
<accession>A0A6J5M380</accession>
<protein>
    <submittedName>
        <fullName evidence="2">Uncharacterized protein</fullName>
    </submittedName>
</protein>